<name>E0NTC6_9BACT</name>
<sequence length="315" mass="33298">MKKYLLKNKLAATAALLFALLALPATMLAQDLSFGSVKVTYANCNNLVDAFKTYYKNIGIFGNAFCNASGTVKYDFATNTLTLNNANITLTTNPGTVNGIVFNSDMDVLKVNLIGHNVINSGTAAFHQTRNVNTGRDPELIFTGTGTLKITNKGTLSSKYAGINLYADGKMSVQCKELSVTSINGLGIGANYNYASNGRLTLSIGNSATLIAKGKAGSIAKVNNFSMGSSLKFHKPAGARFNNSKHAVCDATGNVITAEVVCAPSNWVPSGIEAIKADIPATRQGIYTLDGAHLDGELKNLPQGIYIVDGRKVVK</sequence>
<dbReference type="OrthoDB" id="1081200at2"/>
<organism evidence="2 3">
    <name type="scientific">Hoylesella marshii DSM 16973 = JCM 13450</name>
    <dbReference type="NCBI Taxonomy" id="862515"/>
    <lineage>
        <taxon>Bacteria</taxon>
        <taxon>Pseudomonadati</taxon>
        <taxon>Bacteroidota</taxon>
        <taxon>Bacteroidia</taxon>
        <taxon>Bacteroidales</taxon>
        <taxon>Prevotellaceae</taxon>
        <taxon>Hoylesella</taxon>
    </lineage>
</organism>
<dbReference type="EMBL" id="AEEI01000049">
    <property type="protein sequence ID" value="EFM01593.1"/>
    <property type="molecule type" value="Genomic_DNA"/>
</dbReference>
<dbReference type="HOGENOM" id="CLU_081456_0_0_10"/>
<proteinExistence type="predicted"/>
<dbReference type="RefSeq" id="WP_006949529.1">
    <property type="nucleotide sequence ID" value="NZ_BAJI01000033.1"/>
</dbReference>
<reference evidence="2" key="1">
    <citation type="submission" date="2010-07" db="EMBL/GenBank/DDBJ databases">
        <authorList>
            <person name="Muzny D."/>
            <person name="Qin X."/>
            <person name="Deng J."/>
            <person name="Jiang H."/>
            <person name="Liu Y."/>
            <person name="Qu J."/>
            <person name="Song X.-Z."/>
            <person name="Zhang L."/>
            <person name="Thornton R."/>
            <person name="Coyle M."/>
            <person name="Francisco L."/>
            <person name="Jackson L."/>
            <person name="Javaid M."/>
            <person name="Korchina V."/>
            <person name="Kovar C."/>
            <person name="Mata R."/>
            <person name="Mathew T."/>
            <person name="Ngo R."/>
            <person name="Nguyen L."/>
            <person name="Nguyen N."/>
            <person name="Okwuonu G."/>
            <person name="Ongeri F."/>
            <person name="Pham C."/>
            <person name="Simmons D."/>
            <person name="Wilczek-Boney K."/>
            <person name="Hale W."/>
            <person name="Jakkamsetti A."/>
            <person name="Pham P."/>
            <person name="Ruth R."/>
            <person name="San Lucas F."/>
            <person name="Warren J."/>
            <person name="Zhang J."/>
            <person name="Zhao Z."/>
            <person name="Zhou C."/>
            <person name="Zhu D."/>
            <person name="Lee S."/>
            <person name="Bess C."/>
            <person name="Blankenburg K."/>
            <person name="Forbes L."/>
            <person name="Fu Q."/>
            <person name="Gubbala S."/>
            <person name="Hirani K."/>
            <person name="Jayaseelan J.C."/>
            <person name="Lara F."/>
            <person name="Munidasa M."/>
            <person name="Palculict T."/>
            <person name="Patil S."/>
            <person name="Pu L.-L."/>
            <person name="Saada N."/>
            <person name="Tang L."/>
            <person name="Weissenberger G."/>
            <person name="Zhu Y."/>
            <person name="Hemphill L."/>
            <person name="Shang Y."/>
            <person name="Youmans B."/>
            <person name="Ayvaz T."/>
            <person name="Ross M."/>
            <person name="Santibanez J."/>
            <person name="Aqrawi P."/>
            <person name="Gross S."/>
            <person name="Joshi V."/>
            <person name="Fowler G."/>
            <person name="Nazareth L."/>
            <person name="Reid J."/>
            <person name="Worley K."/>
            <person name="Petrosino J."/>
            <person name="Highlander S."/>
            <person name="Gibbs R."/>
        </authorList>
    </citation>
    <scope>NUCLEOTIDE SEQUENCE [LARGE SCALE GENOMIC DNA]</scope>
    <source>
        <strain evidence="2">DSM 16973</strain>
    </source>
</reference>
<comment type="caution">
    <text evidence="2">The sequence shown here is derived from an EMBL/GenBank/DDBJ whole genome shotgun (WGS) entry which is preliminary data.</text>
</comment>
<gene>
    <name evidence="2" type="ORF">HMPREF0658_1428</name>
</gene>
<keyword evidence="3" id="KW-1185">Reference proteome</keyword>
<feature type="chain" id="PRO_5003138275" evidence="1">
    <location>
        <begin position="30"/>
        <end position="315"/>
    </location>
</feature>
<protein>
    <submittedName>
        <fullName evidence="2">Uncharacterized protein</fullName>
    </submittedName>
</protein>
<feature type="signal peptide" evidence="1">
    <location>
        <begin position="1"/>
        <end position="29"/>
    </location>
</feature>
<evidence type="ECO:0000256" key="1">
    <source>
        <dbReference type="SAM" id="SignalP"/>
    </source>
</evidence>
<dbReference type="eggNOG" id="COG5492">
    <property type="taxonomic scope" value="Bacteria"/>
</dbReference>
<accession>E0NTC6</accession>
<dbReference type="BioCyc" id="PMAR862515-HMP:GMOO-1451-MONOMER"/>
<evidence type="ECO:0000313" key="2">
    <source>
        <dbReference type="EMBL" id="EFM01593.1"/>
    </source>
</evidence>
<evidence type="ECO:0000313" key="3">
    <source>
        <dbReference type="Proteomes" id="UP000004394"/>
    </source>
</evidence>
<keyword evidence="1" id="KW-0732">Signal</keyword>
<dbReference type="Proteomes" id="UP000004394">
    <property type="component" value="Unassembled WGS sequence"/>
</dbReference>
<dbReference type="STRING" id="862515.HMPREF0658_1428"/>
<dbReference type="AlphaFoldDB" id="E0NTC6"/>